<dbReference type="Proteomes" id="UP001558652">
    <property type="component" value="Unassembled WGS sequence"/>
</dbReference>
<dbReference type="InterPro" id="IPR052709">
    <property type="entry name" value="Transposase-MT_Hybrid"/>
</dbReference>
<dbReference type="PANTHER" id="PTHR46060:SF1">
    <property type="entry name" value="MARINER MOS1 TRANSPOSASE-LIKE PROTEIN"/>
    <property type="match status" value="1"/>
</dbReference>
<reference evidence="1 2" key="1">
    <citation type="submission" date="2024-07" db="EMBL/GenBank/DDBJ databases">
        <title>Chromosome-level genome assembly of the water stick insect Ranatra chinensis (Heteroptera: Nepidae).</title>
        <authorList>
            <person name="Liu X."/>
        </authorList>
    </citation>
    <scope>NUCLEOTIDE SEQUENCE [LARGE SCALE GENOMIC DNA]</scope>
    <source>
        <strain evidence="1">Cailab_2021Rc</strain>
        <tissue evidence="1">Muscle</tissue>
    </source>
</reference>
<proteinExistence type="predicted"/>
<dbReference type="EMBL" id="JBFDAA010000007">
    <property type="protein sequence ID" value="KAL1131098.1"/>
    <property type="molecule type" value="Genomic_DNA"/>
</dbReference>
<dbReference type="InterPro" id="IPR036397">
    <property type="entry name" value="RNaseH_sf"/>
</dbReference>
<dbReference type="Gene3D" id="3.30.420.10">
    <property type="entry name" value="Ribonuclease H-like superfamily/Ribonuclease H"/>
    <property type="match status" value="1"/>
</dbReference>
<evidence type="ECO:0000313" key="1">
    <source>
        <dbReference type="EMBL" id="KAL1131098.1"/>
    </source>
</evidence>
<protein>
    <recommendedName>
        <fullName evidence="3">Transposase</fullName>
    </recommendedName>
</protein>
<organism evidence="1 2">
    <name type="scientific">Ranatra chinensis</name>
    <dbReference type="NCBI Taxonomy" id="642074"/>
    <lineage>
        <taxon>Eukaryota</taxon>
        <taxon>Metazoa</taxon>
        <taxon>Ecdysozoa</taxon>
        <taxon>Arthropoda</taxon>
        <taxon>Hexapoda</taxon>
        <taxon>Insecta</taxon>
        <taxon>Pterygota</taxon>
        <taxon>Neoptera</taxon>
        <taxon>Paraneoptera</taxon>
        <taxon>Hemiptera</taxon>
        <taxon>Heteroptera</taxon>
        <taxon>Panheteroptera</taxon>
        <taxon>Nepomorpha</taxon>
        <taxon>Nepidae</taxon>
        <taxon>Ranatrinae</taxon>
        <taxon>Ranatra</taxon>
    </lineage>
</organism>
<evidence type="ECO:0008006" key="3">
    <source>
        <dbReference type="Google" id="ProtNLM"/>
    </source>
</evidence>
<name>A0ABD0Z0R3_9HEMI</name>
<keyword evidence="2" id="KW-1185">Reference proteome</keyword>
<accession>A0ABD0Z0R3</accession>
<sequence>MASKRRNMLPSTCLLGNAIPSFLRQPKPRCGRYRMACWVVVRLDLRLGEWSCEVHWLGKDRPRAEVDSHGGLVREAWEEIVLSRFERRSPRAHAQITSVFRPMQDCHRQRLDIVFHPPYSTDLTPSDFYLFTNLKEFLGGQRFPNGEEVKETVEKWLSGLERDVFDGGIKNLVLRLKKFIEVEVDFVEK</sequence>
<evidence type="ECO:0000313" key="2">
    <source>
        <dbReference type="Proteomes" id="UP001558652"/>
    </source>
</evidence>
<dbReference type="AlphaFoldDB" id="A0ABD0Z0R3"/>
<dbReference type="PANTHER" id="PTHR46060">
    <property type="entry name" value="MARINER MOS1 TRANSPOSASE-LIKE PROTEIN"/>
    <property type="match status" value="1"/>
</dbReference>
<gene>
    <name evidence="1" type="ORF">AAG570_012335</name>
</gene>
<comment type="caution">
    <text evidence="1">The sequence shown here is derived from an EMBL/GenBank/DDBJ whole genome shotgun (WGS) entry which is preliminary data.</text>
</comment>